<gene>
    <name evidence="1" type="ORF">comes_17900</name>
</gene>
<protein>
    <submittedName>
        <fullName evidence="1">Uncharacterized protein</fullName>
    </submittedName>
</protein>
<accession>A0AA37QCA8</accession>
<dbReference type="AlphaFoldDB" id="A0AA37QCA8"/>
<reference evidence="1" key="1">
    <citation type="submission" date="2022-09" db="EMBL/GenBank/DDBJ databases">
        <title>Draft genome sequence of Coprococcus comes strain 31264.</title>
        <authorList>
            <person name="Atsushi H."/>
            <person name="Moriya O."/>
            <person name="Mitsuo S."/>
        </authorList>
    </citation>
    <scope>NUCLEOTIDE SEQUENCE</scope>
    <source>
        <strain evidence="1">JCM 31264</strain>
    </source>
</reference>
<comment type="caution">
    <text evidence="1">The sequence shown here is derived from an EMBL/GenBank/DDBJ whole genome shotgun (WGS) entry which is preliminary data.</text>
</comment>
<organism evidence="1 2">
    <name type="scientific">Coprococcus comes</name>
    <dbReference type="NCBI Taxonomy" id="410072"/>
    <lineage>
        <taxon>Bacteria</taxon>
        <taxon>Bacillati</taxon>
        <taxon>Bacillota</taxon>
        <taxon>Clostridia</taxon>
        <taxon>Lachnospirales</taxon>
        <taxon>Lachnospiraceae</taxon>
        <taxon>Coprococcus</taxon>
    </lineage>
</organism>
<dbReference type="RefSeq" id="WP_055248489.1">
    <property type="nucleotide sequence ID" value="NZ_BSCI01000009.1"/>
</dbReference>
<dbReference type="Proteomes" id="UP001145109">
    <property type="component" value="Unassembled WGS sequence"/>
</dbReference>
<dbReference type="EMBL" id="BSCI01000009">
    <property type="protein sequence ID" value="GLG87245.1"/>
    <property type="molecule type" value="Genomic_DNA"/>
</dbReference>
<name>A0AA37QCA8_9FIRM</name>
<evidence type="ECO:0000313" key="1">
    <source>
        <dbReference type="EMBL" id="GLG87245.1"/>
    </source>
</evidence>
<reference evidence="1" key="2">
    <citation type="submission" date="2022-11" db="EMBL/GenBank/DDBJ databases">
        <title>Draft genome sequence of Coprococcus comes strain 31264.</title>
        <authorList>
            <person name="Hisatomi A."/>
            <person name="Ohkuma M."/>
            <person name="Sakamoto M."/>
        </authorList>
    </citation>
    <scope>NUCLEOTIDE SEQUENCE</scope>
    <source>
        <strain evidence="1">JCM 31264</strain>
    </source>
</reference>
<proteinExistence type="predicted"/>
<sequence>MIAIQITEKGHGNQWWKELLSLYLKEGEPFEIHCWKNEKEEIASALQYGTLEDTNWEYGEVIKGMLTAELIRELLEWKCTEEDVYEKLTPYFTLQAGNVCSEHYGTEIYLEQEPEKDEKIQQILDRISAYASISEYQKEQDR</sequence>
<evidence type="ECO:0000313" key="2">
    <source>
        <dbReference type="Proteomes" id="UP001145109"/>
    </source>
</evidence>